<proteinExistence type="predicted"/>
<dbReference type="EMBL" id="JAVIKH010000016">
    <property type="protein sequence ID" value="MDX8336927.1"/>
    <property type="molecule type" value="Genomic_DNA"/>
</dbReference>
<evidence type="ECO:0000313" key="3">
    <source>
        <dbReference type="EMBL" id="MDX8336927.1"/>
    </source>
</evidence>
<evidence type="ECO:0000256" key="2">
    <source>
        <dbReference type="SAM" id="SignalP"/>
    </source>
</evidence>
<feature type="signal peptide" evidence="2">
    <location>
        <begin position="1"/>
        <end position="19"/>
    </location>
</feature>
<gene>
    <name evidence="3" type="ORF">RFV38_10530</name>
</gene>
<dbReference type="RefSeq" id="WP_320314282.1">
    <property type="nucleotide sequence ID" value="NZ_JAVIKH010000016.1"/>
</dbReference>
<feature type="region of interest" description="Disordered" evidence="1">
    <location>
        <begin position="20"/>
        <end position="40"/>
    </location>
</feature>
<dbReference type="Proteomes" id="UP001279681">
    <property type="component" value="Unassembled WGS sequence"/>
</dbReference>
<reference evidence="4" key="1">
    <citation type="submission" date="2023-07" db="EMBL/GenBank/DDBJ databases">
        <authorList>
            <person name="Colorado M.A."/>
            <person name="Villamil L.M."/>
            <person name="Melo J.F."/>
            <person name="Rodriguez J.A."/>
            <person name="Ruiz R.Y."/>
        </authorList>
    </citation>
    <scope>NUCLEOTIDE SEQUENCE [LARGE SCALE GENOMIC DNA]</scope>
    <source>
        <strain evidence="4">C33</strain>
    </source>
</reference>
<sequence>MKKLLFVGILVLGTVTFSANGTGKLAGNSQPNGTTKMEANNGICTVTGTTQRANKGEFVGPGREQSQGRGKMRGNGQGRMINKEVNATANTTNSKN</sequence>
<feature type="region of interest" description="Disordered" evidence="1">
    <location>
        <begin position="53"/>
        <end position="96"/>
    </location>
</feature>
<comment type="caution">
    <text evidence="3">The sequence shown here is derived from an EMBL/GenBank/DDBJ whole genome shotgun (WGS) entry which is preliminary data.</text>
</comment>
<evidence type="ECO:0000256" key="1">
    <source>
        <dbReference type="SAM" id="MobiDB-lite"/>
    </source>
</evidence>
<evidence type="ECO:0000313" key="4">
    <source>
        <dbReference type="Proteomes" id="UP001279681"/>
    </source>
</evidence>
<keyword evidence="4" id="KW-1185">Reference proteome</keyword>
<keyword evidence="2" id="KW-0732">Signal</keyword>
<protein>
    <submittedName>
        <fullName evidence="3">Uncharacterized protein</fullName>
    </submittedName>
</protein>
<feature type="compositionally biased region" description="Polar residues" evidence="1">
    <location>
        <begin position="85"/>
        <end position="96"/>
    </location>
</feature>
<accession>A0ABU4WBL0</accession>
<feature type="chain" id="PRO_5045529529" evidence="2">
    <location>
        <begin position="20"/>
        <end position="96"/>
    </location>
</feature>
<organism evidence="3 4">
    <name type="scientific">Candidatus Cetobacterium colombiensis</name>
    <dbReference type="NCBI Taxonomy" id="3073100"/>
    <lineage>
        <taxon>Bacteria</taxon>
        <taxon>Fusobacteriati</taxon>
        <taxon>Fusobacteriota</taxon>
        <taxon>Fusobacteriia</taxon>
        <taxon>Fusobacteriales</taxon>
        <taxon>Fusobacteriaceae</taxon>
        <taxon>Cetobacterium</taxon>
    </lineage>
</organism>
<name>A0ABU4WBL0_9FUSO</name>